<evidence type="ECO:0000313" key="3">
    <source>
        <dbReference type="Proteomes" id="UP000000763"/>
    </source>
</evidence>
<reference evidence="3" key="2">
    <citation type="journal article" date="2008" name="Nucleic Acids Res.">
        <title>The rice annotation project database (RAP-DB): 2008 update.</title>
        <authorList>
            <consortium name="The rice annotation project (RAP)"/>
        </authorList>
    </citation>
    <scope>GENOME REANNOTATION</scope>
    <source>
        <strain evidence="3">cv. Nipponbare</strain>
    </source>
</reference>
<evidence type="ECO:0000313" key="2">
    <source>
        <dbReference type="EMBL" id="CAE05838.1"/>
    </source>
</evidence>
<accession>Q7FA40</accession>
<name>Q7FA40_ORYSJ</name>
<dbReference type="AlphaFoldDB" id="Q7FA40"/>
<dbReference type="EMBL" id="AL662961">
    <property type="protein sequence ID" value="CAE05838.1"/>
    <property type="molecule type" value="Genomic_DNA"/>
</dbReference>
<dbReference type="Proteomes" id="UP000000763">
    <property type="component" value="Chromosome 4"/>
</dbReference>
<feature type="region of interest" description="Disordered" evidence="1">
    <location>
        <begin position="73"/>
        <end position="114"/>
    </location>
</feature>
<evidence type="ECO:0000256" key="1">
    <source>
        <dbReference type="SAM" id="MobiDB-lite"/>
    </source>
</evidence>
<reference evidence="3" key="1">
    <citation type="journal article" date="2005" name="Nature">
        <title>The map-based sequence of the rice genome.</title>
        <authorList>
            <consortium name="International rice genome sequencing project (IRGSP)"/>
            <person name="Matsumoto T."/>
            <person name="Wu J."/>
            <person name="Kanamori H."/>
            <person name="Katayose Y."/>
            <person name="Fujisawa M."/>
            <person name="Namiki N."/>
            <person name="Mizuno H."/>
            <person name="Yamamoto K."/>
            <person name="Antonio B.A."/>
            <person name="Baba T."/>
            <person name="Sakata K."/>
            <person name="Nagamura Y."/>
            <person name="Aoki H."/>
            <person name="Arikawa K."/>
            <person name="Arita K."/>
            <person name="Bito T."/>
            <person name="Chiden Y."/>
            <person name="Fujitsuka N."/>
            <person name="Fukunaka R."/>
            <person name="Hamada M."/>
            <person name="Harada C."/>
            <person name="Hayashi A."/>
            <person name="Hijishita S."/>
            <person name="Honda M."/>
            <person name="Hosokawa S."/>
            <person name="Ichikawa Y."/>
            <person name="Idonuma A."/>
            <person name="Iijima M."/>
            <person name="Ikeda M."/>
            <person name="Ikeno M."/>
            <person name="Ito K."/>
            <person name="Ito S."/>
            <person name="Ito T."/>
            <person name="Ito Y."/>
            <person name="Ito Y."/>
            <person name="Iwabuchi A."/>
            <person name="Kamiya K."/>
            <person name="Karasawa W."/>
            <person name="Kurita K."/>
            <person name="Katagiri S."/>
            <person name="Kikuta A."/>
            <person name="Kobayashi H."/>
            <person name="Kobayashi N."/>
            <person name="Machita K."/>
            <person name="Maehara T."/>
            <person name="Masukawa M."/>
            <person name="Mizubayashi T."/>
            <person name="Mukai Y."/>
            <person name="Nagasaki H."/>
            <person name="Nagata Y."/>
            <person name="Naito S."/>
            <person name="Nakashima M."/>
            <person name="Nakama Y."/>
            <person name="Nakamichi Y."/>
            <person name="Nakamura M."/>
            <person name="Meguro A."/>
            <person name="Negishi M."/>
            <person name="Ohta I."/>
            <person name="Ohta T."/>
            <person name="Okamoto M."/>
            <person name="Ono N."/>
            <person name="Saji S."/>
            <person name="Sakaguchi M."/>
            <person name="Sakai K."/>
            <person name="Shibata M."/>
            <person name="Shimokawa T."/>
            <person name="Song J."/>
            <person name="Takazaki Y."/>
            <person name="Terasawa K."/>
            <person name="Tsugane M."/>
            <person name="Tsuji K."/>
            <person name="Ueda S."/>
            <person name="Waki K."/>
            <person name="Yamagata H."/>
            <person name="Yamamoto M."/>
            <person name="Yamamoto S."/>
            <person name="Yamane H."/>
            <person name="Yoshiki S."/>
            <person name="Yoshihara R."/>
            <person name="Yukawa K."/>
            <person name="Zhong H."/>
            <person name="Yano M."/>
            <person name="Yuan Q."/>
            <person name="Ouyang S."/>
            <person name="Liu J."/>
            <person name="Jones K.M."/>
            <person name="Gansberger K."/>
            <person name="Moffat K."/>
            <person name="Hill J."/>
            <person name="Bera J."/>
            <person name="Fadrosh D."/>
            <person name="Jin S."/>
            <person name="Johri S."/>
            <person name="Kim M."/>
            <person name="Overton L."/>
            <person name="Reardon M."/>
            <person name="Tsitrin T."/>
            <person name="Vuong H."/>
            <person name="Weaver B."/>
            <person name="Ciecko A."/>
            <person name="Tallon L."/>
            <person name="Jackson J."/>
            <person name="Pai G."/>
            <person name="Aken S.V."/>
            <person name="Utterback T."/>
            <person name="Reidmuller S."/>
            <person name="Feldblyum T."/>
            <person name="Hsiao J."/>
            <person name="Zismann V."/>
            <person name="Iobst S."/>
            <person name="de Vazeille A.R."/>
            <person name="Buell C.R."/>
            <person name="Ying K."/>
            <person name="Li Y."/>
            <person name="Lu T."/>
            <person name="Huang Y."/>
            <person name="Zhao Q."/>
            <person name="Feng Q."/>
            <person name="Zhang L."/>
            <person name="Zhu J."/>
            <person name="Weng Q."/>
            <person name="Mu J."/>
            <person name="Lu Y."/>
            <person name="Fan D."/>
            <person name="Liu Y."/>
            <person name="Guan J."/>
            <person name="Zhang Y."/>
            <person name="Yu S."/>
            <person name="Liu X."/>
            <person name="Zhang Y."/>
            <person name="Hong G."/>
            <person name="Han B."/>
            <person name="Choisne N."/>
            <person name="Demange N."/>
            <person name="Orjeda G."/>
            <person name="Samain S."/>
            <person name="Cattolico L."/>
            <person name="Pelletier E."/>
            <person name="Couloux A."/>
            <person name="Segurens B."/>
            <person name="Wincker P."/>
            <person name="D'Hont A."/>
            <person name="Scarpelli C."/>
            <person name="Weissenbach J."/>
            <person name="Salanoubat M."/>
            <person name="Quetier F."/>
            <person name="Yu Y."/>
            <person name="Kim H.R."/>
            <person name="Rambo T."/>
            <person name="Currie J."/>
            <person name="Collura K."/>
            <person name="Luo M."/>
            <person name="Yang T."/>
            <person name="Ammiraju J.S.S."/>
            <person name="Engler F."/>
            <person name="Soderlund C."/>
            <person name="Wing R.A."/>
            <person name="Palmer L.E."/>
            <person name="de la Bastide M."/>
            <person name="Spiegel L."/>
            <person name="Nascimento L."/>
            <person name="Zutavern T."/>
            <person name="O'Shaughnessy A."/>
            <person name="Dike S."/>
            <person name="Dedhia N."/>
            <person name="Preston R."/>
            <person name="Balija V."/>
            <person name="McCombie W.R."/>
            <person name="Chow T."/>
            <person name="Chen H."/>
            <person name="Chung M."/>
            <person name="Chen C."/>
            <person name="Shaw J."/>
            <person name="Wu H."/>
            <person name="Hsiao K."/>
            <person name="Chao Y."/>
            <person name="Chu M."/>
            <person name="Cheng C."/>
            <person name="Hour A."/>
            <person name="Lee P."/>
            <person name="Lin S."/>
            <person name="Lin Y."/>
            <person name="Liou J."/>
            <person name="Liu S."/>
            <person name="Hsing Y."/>
            <person name="Raghuvanshi S."/>
            <person name="Mohanty A."/>
            <person name="Bharti A.K."/>
            <person name="Gaur A."/>
            <person name="Gupta V."/>
            <person name="Kumar D."/>
            <person name="Ravi V."/>
            <person name="Vij S."/>
            <person name="Kapur A."/>
            <person name="Khurana P."/>
            <person name="Khurana P."/>
            <person name="Khurana J.P."/>
            <person name="Tyagi A.K."/>
            <person name="Gaikwad K."/>
            <person name="Singh A."/>
            <person name="Dalal V."/>
            <person name="Srivastava S."/>
            <person name="Dixit A."/>
            <person name="Pal A.K."/>
            <person name="Ghazi I.A."/>
            <person name="Yadav M."/>
            <person name="Pandit A."/>
            <person name="Bhargava A."/>
            <person name="Sureshbabu K."/>
            <person name="Batra K."/>
            <person name="Sharma T.R."/>
            <person name="Mohapatra T."/>
            <person name="Singh N.K."/>
            <person name="Messing J."/>
            <person name="Nelson A.B."/>
            <person name="Fuks G."/>
            <person name="Kavchok S."/>
            <person name="Keizer G."/>
            <person name="Linton E."/>
            <person name="Llaca V."/>
            <person name="Song R."/>
            <person name="Tanyolac B."/>
            <person name="Young S."/>
            <person name="Ho-Il K."/>
            <person name="Hahn J.H."/>
            <person name="Sangsakoo G."/>
            <person name="Vanavichit A."/>
            <person name="de Mattos Luiz.A.T."/>
            <person name="Zimmer P.D."/>
            <person name="Malone G."/>
            <person name="Dellagostin O."/>
            <person name="de Oliveira A.C."/>
            <person name="Bevan M."/>
            <person name="Bancroft I."/>
            <person name="Minx P."/>
            <person name="Cordum H."/>
            <person name="Wilson R."/>
            <person name="Cheng Z."/>
            <person name="Jin W."/>
            <person name="Jiang J."/>
            <person name="Leong S.A."/>
            <person name="Iwama H."/>
            <person name="Gojobori T."/>
            <person name="Itoh T."/>
            <person name="Niimura Y."/>
            <person name="Fujii Y."/>
            <person name="Habara T."/>
            <person name="Sakai H."/>
            <person name="Sato Y."/>
            <person name="Wilson G."/>
            <person name="Kumar K."/>
            <person name="McCouch S."/>
            <person name="Juretic N."/>
            <person name="Hoen D."/>
            <person name="Wright S."/>
            <person name="Bruskiewich R."/>
            <person name="Bureau T."/>
            <person name="Miyao A."/>
            <person name="Hirochika H."/>
            <person name="Nishikawa T."/>
            <person name="Kadowaki K."/>
            <person name="Sugiura M."/>
            <person name="Burr B."/>
            <person name="Sasaki T."/>
        </authorList>
    </citation>
    <scope>NUCLEOTIDE SEQUENCE [LARGE SCALE GENOMIC DNA]</scope>
    <source>
        <strain evidence="3">cv. Nipponbare</strain>
    </source>
</reference>
<proteinExistence type="predicted"/>
<feature type="region of interest" description="Disordered" evidence="1">
    <location>
        <begin position="221"/>
        <end position="253"/>
    </location>
</feature>
<gene>
    <name evidence="2" type="primary">OSJNBa0028M15.30</name>
</gene>
<organism evidence="2 3">
    <name type="scientific">Oryza sativa subsp. japonica</name>
    <name type="common">Rice</name>
    <dbReference type="NCBI Taxonomy" id="39947"/>
    <lineage>
        <taxon>Eukaryota</taxon>
        <taxon>Viridiplantae</taxon>
        <taxon>Streptophyta</taxon>
        <taxon>Embryophyta</taxon>
        <taxon>Tracheophyta</taxon>
        <taxon>Spermatophyta</taxon>
        <taxon>Magnoliopsida</taxon>
        <taxon>Liliopsida</taxon>
        <taxon>Poales</taxon>
        <taxon>Poaceae</taxon>
        <taxon>BOP clade</taxon>
        <taxon>Oryzoideae</taxon>
        <taxon>Oryzeae</taxon>
        <taxon>Oryzinae</taxon>
        <taxon>Oryza</taxon>
        <taxon>Oryza sativa</taxon>
    </lineage>
</organism>
<protein>
    <submittedName>
        <fullName evidence="2">OSJNBa0028M15.30 protein</fullName>
    </submittedName>
</protein>
<sequence>MDYFHQALPNGAAEATEQVLNNKCWQLKIPQRNPLFKSWTHLRVETTVDSAAATSGSWRWAGKRIHSIATCGDGRVRSSTSKSQAVVHHPDSTAEGDEAVSNKDDADPEEEERGKMMNVAPTMGRHSFRPSKPNTMYIVDPNGSWNKAGPCGGGSMRNVDAKKRVEAEERTRPEYSYLKRTVESRIPAAEKKVKELRVAFQSLSSKVEKLEDKIQRSTVGDMHSGVGATTYPAVPKEQQFTPPPGQNFPSLNGKREHNFLSPVPYCFEISVRHEPTASVDLSDTIHPMLCPQFNGANPQMWKSNCERYFDIYNIHPNHWVKIATLNFCGNATLWSLQSIRIQIQGINWLTLTDLVCSRFT</sequence>